<dbReference type="RefSeq" id="WP_007481819.1">
    <property type="nucleotide sequence ID" value="NZ_JH724309.1"/>
</dbReference>
<dbReference type="EMBL" id="AGXV01000044">
    <property type="protein sequence ID" value="EIY58474.1"/>
    <property type="molecule type" value="Genomic_DNA"/>
</dbReference>
<comment type="caution">
    <text evidence="1">The sequence shown here is derived from an EMBL/GenBank/DDBJ whole genome shotgun (WGS) entry which is preliminary data.</text>
</comment>
<dbReference type="InterPro" id="IPR029058">
    <property type="entry name" value="AB_hydrolase_fold"/>
</dbReference>
<gene>
    <name evidence="1" type="ORF">HMPREF1071_03740</name>
</gene>
<dbReference type="GeneID" id="93117812"/>
<dbReference type="Gene3D" id="3.40.50.1820">
    <property type="entry name" value="alpha/beta hydrolase"/>
    <property type="match status" value="1"/>
</dbReference>
<evidence type="ECO:0000313" key="1">
    <source>
        <dbReference type="EMBL" id="EIY58474.1"/>
    </source>
</evidence>
<dbReference type="ESTHER" id="9bace-i9hf19">
    <property type="family name" value="BioG_Pimeloyl-ACP-methyl-esterase"/>
</dbReference>
<protein>
    <recommendedName>
        <fullName evidence="3">Biotin synthesis protein BioC</fullName>
    </recommendedName>
</protein>
<proteinExistence type="predicted"/>
<keyword evidence="2" id="KW-1185">Reference proteome</keyword>
<dbReference type="HOGENOM" id="CLU_085983_0_1_10"/>
<name>I9HF19_9BACE</name>
<evidence type="ECO:0000313" key="2">
    <source>
        <dbReference type="Proteomes" id="UP000005150"/>
    </source>
</evidence>
<dbReference type="Pfam" id="PF04301">
    <property type="entry name" value="BioG"/>
    <property type="match status" value="1"/>
</dbReference>
<organism evidence="1 2">
    <name type="scientific">Bacteroides salyersiae CL02T12C01</name>
    <dbReference type="NCBI Taxonomy" id="997887"/>
    <lineage>
        <taxon>Bacteria</taxon>
        <taxon>Pseudomonadati</taxon>
        <taxon>Bacteroidota</taxon>
        <taxon>Bacteroidia</taxon>
        <taxon>Bacteroidales</taxon>
        <taxon>Bacteroidaceae</taxon>
        <taxon>Bacteroides</taxon>
    </lineage>
</organism>
<dbReference type="AlphaFoldDB" id="I9HF19"/>
<accession>I9HF19</accession>
<evidence type="ECO:0008006" key="3">
    <source>
        <dbReference type="Google" id="ProtNLM"/>
    </source>
</evidence>
<dbReference type="Proteomes" id="UP000005150">
    <property type="component" value="Unassembled WGS sequence"/>
</dbReference>
<reference evidence="1 2" key="1">
    <citation type="submission" date="2012-02" db="EMBL/GenBank/DDBJ databases">
        <title>The Genome Sequence of Bacteroides salyersiae CL02T12C01.</title>
        <authorList>
            <consortium name="The Broad Institute Genome Sequencing Platform"/>
            <person name="Earl A."/>
            <person name="Ward D."/>
            <person name="Feldgarden M."/>
            <person name="Gevers D."/>
            <person name="Zitomersky N.L."/>
            <person name="Coyne M.J."/>
            <person name="Comstock L.E."/>
            <person name="Young S.K."/>
            <person name="Zeng Q."/>
            <person name="Gargeya S."/>
            <person name="Fitzgerald M."/>
            <person name="Haas B."/>
            <person name="Abouelleil A."/>
            <person name="Alvarado L."/>
            <person name="Arachchi H.M."/>
            <person name="Berlin A."/>
            <person name="Chapman S.B."/>
            <person name="Gearin G."/>
            <person name="Goldberg J."/>
            <person name="Griggs A."/>
            <person name="Gujja S."/>
            <person name="Hansen M."/>
            <person name="Heiman D."/>
            <person name="Howarth C."/>
            <person name="Larimer J."/>
            <person name="Lui A."/>
            <person name="MacDonald P.J.P."/>
            <person name="McCowen C."/>
            <person name="Montmayeur A."/>
            <person name="Murphy C."/>
            <person name="Neiman D."/>
            <person name="Pearson M."/>
            <person name="Priest M."/>
            <person name="Roberts A."/>
            <person name="Saif S."/>
            <person name="Shea T."/>
            <person name="Sisk P."/>
            <person name="Stolte C."/>
            <person name="Sykes S."/>
            <person name="Wortman J."/>
            <person name="Nusbaum C."/>
            <person name="Birren B."/>
        </authorList>
    </citation>
    <scope>NUCLEOTIDE SEQUENCE [LARGE SCALE GENOMIC DNA]</scope>
    <source>
        <strain evidence="1 2">CL02T12C01</strain>
    </source>
</reference>
<dbReference type="PATRIC" id="fig|997887.3.peg.3887"/>
<dbReference type="OrthoDB" id="7688089at2"/>
<dbReference type="SUPFAM" id="SSF53474">
    <property type="entry name" value="alpha/beta-Hydrolases"/>
    <property type="match status" value="1"/>
</dbReference>
<dbReference type="InterPro" id="IPR007398">
    <property type="entry name" value="BioG"/>
</dbReference>
<sequence>MKQYIYTPSLYTHTAPSHIHTSPPQEPPRLLLFFAGWGMDEHPFLQYAPQDSDFMICYDYRTLDFDTSPLTGYTVIDVVAWSMGVWAASQVLSKVSLPIRRRIAINGTPFPIDEKRGIPPAIFMGTLEGLNEASLRKFQRRMCADGNVFARFQLTAPERSIEELKEELAAVAEQYRILPTGTFAWEQAIIGESDRIFPPTNQRAAWKGISMSNIDGNEAHYDESLFIKYLKEI</sequence>